<evidence type="ECO:0000259" key="12">
    <source>
        <dbReference type="SMART" id="SM01361"/>
    </source>
</evidence>
<keyword evidence="14" id="KW-1185">Reference proteome</keyword>
<dbReference type="Pfam" id="PF01835">
    <property type="entry name" value="MG2"/>
    <property type="match status" value="1"/>
</dbReference>
<dbReference type="InterPro" id="IPR014756">
    <property type="entry name" value="Ig_E-set"/>
</dbReference>
<evidence type="ECO:0000259" key="11">
    <source>
        <dbReference type="SMART" id="SM01360"/>
    </source>
</evidence>
<dbReference type="Gene3D" id="2.20.130.20">
    <property type="match status" value="1"/>
</dbReference>
<dbReference type="CDD" id="cd02897">
    <property type="entry name" value="A2M_2"/>
    <property type="match status" value="1"/>
</dbReference>
<protein>
    <submittedName>
        <fullName evidence="13">Pregnancy-zone L homeolog</fullName>
    </submittedName>
</protein>
<evidence type="ECO:0000256" key="3">
    <source>
        <dbReference type="ARBA" id="ARBA00022525"/>
    </source>
</evidence>
<dbReference type="SUPFAM" id="SSF49410">
    <property type="entry name" value="Alpha-macroglobulin receptor domain"/>
    <property type="match status" value="1"/>
</dbReference>
<feature type="signal peptide" evidence="9">
    <location>
        <begin position="1"/>
        <end position="20"/>
    </location>
</feature>
<name>A0AAD1TBD3_PELCU</name>
<evidence type="ECO:0000256" key="6">
    <source>
        <dbReference type="ARBA" id="ARBA00022900"/>
    </source>
</evidence>
<dbReference type="InterPro" id="IPR002890">
    <property type="entry name" value="MG2"/>
</dbReference>
<evidence type="ECO:0000313" key="13">
    <source>
        <dbReference type="EMBL" id="CAH2323040.1"/>
    </source>
</evidence>
<dbReference type="SMART" id="SM01361">
    <property type="entry name" value="A2M_recep"/>
    <property type="match status" value="1"/>
</dbReference>
<evidence type="ECO:0000259" key="10">
    <source>
        <dbReference type="SMART" id="SM01359"/>
    </source>
</evidence>
<dbReference type="InterPro" id="IPR013783">
    <property type="entry name" value="Ig-like_fold"/>
</dbReference>
<dbReference type="PROSITE" id="PS00477">
    <property type="entry name" value="ALPHA_2_MACROGLOBULIN"/>
    <property type="match status" value="1"/>
</dbReference>
<dbReference type="InterPro" id="IPR008930">
    <property type="entry name" value="Terpenoid_cyclase/PrenylTrfase"/>
</dbReference>
<dbReference type="GO" id="GO:0005615">
    <property type="term" value="C:extracellular space"/>
    <property type="evidence" value="ECO:0007669"/>
    <property type="project" value="InterPro"/>
</dbReference>
<evidence type="ECO:0000256" key="5">
    <source>
        <dbReference type="ARBA" id="ARBA00022729"/>
    </source>
</evidence>
<keyword evidence="4" id="KW-0646">Protease inhibitor</keyword>
<evidence type="ECO:0000256" key="4">
    <source>
        <dbReference type="ARBA" id="ARBA00022690"/>
    </source>
</evidence>
<dbReference type="Proteomes" id="UP001295444">
    <property type="component" value="Chromosome 11"/>
</dbReference>
<dbReference type="SUPFAM" id="SSF48239">
    <property type="entry name" value="Terpenoid cyclases/Protein prenyltransferases"/>
    <property type="match status" value="1"/>
</dbReference>
<evidence type="ECO:0000256" key="2">
    <source>
        <dbReference type="ARBA" id="ARBA00010952"/>
    </source>
</evidence>
<keyword evidence="5 9" id="KW-0732">Signal</keyword>
<proteinExistence type="inferred from homology"/>
<dbReference type="GO" id="GO:0004867">
    <property type="term" value="F:serine-type endopeptidase inhibitor activity"/>
    <property type="evidence" value="ECO:0007669"/>
    <property type="project" value="UniProtKB-KW"/>
</dbReference>
<accession>A0AAD1TBD3</accession>
<dbReference type="Pfam" id="PF17789">
    <property type="entry name" value="MG4"/>
    <property type="match status" value="1"/>
</dbReference>
<dbReference type="InterPro" id="IPR036595">
    <property type="entry name" value="A-macroglobulin_rcpt-bd_sf"/>
</dbReference>
<dbReference type="Gene3D" id="2.60.40.690">
    <property type="entry name" value="Alpha-macroglobulin, receptor-binding domain"/>
    <property type="match status" value="1"/>
</dbReference>
<feature type="domain" description="Alpha-2-macroglobulin" evidence="11">
    <location>
        <begin position="754"/>
        <end position="843"/>
    </location>
</feature>
<dbReference type="SMART" id="SM01359">
    <property type="entry name" value="A2M_N_2"/>
    <property type="match status" value="1"/>
</dbReference>
<dbReference type="Pfam" id="PF00207">
    <property type="entry name" value="A2M"/>
    <property type="match status" value="1"/>
</dbReference>
<dbReference type="Gene3D" id="2.60.40.10">
    <property type="entry name" value="Immunoglobulins"/>
    <property type="match status" value="2"/>
</dbReference>
<evidence type="ECO:0000256" key="8">
    <source>
        <dbReference type="ARBA" id="ARBA00023180"/>
    </source>
</evidence>
<dbReference type="Pfam" id="PF07677">
    <property type="entry name" value="A2M_recep"/>
    <property type="match status" value="1"/>
</dbReference>
<dbReference type="Gene3D" id="2.60.120.1540">
    <property type="match status" value="1"/>
</dbReference>
<dbReference type="InterPro" id="IPR041555">
    <property type="entry name" value="MG3"/>
</dbReference>
<feature type="chain" id="PRO_5042058516" evidence="9">
    <location>
        <begin position="21"/>
        <end position="1513"/>
    </location>
</feature>
<dbReference type="InterPro" id="IPR047565">
    <property type="entry name" value="Alpha-macroglob_thiol-ester_cl"/>
</dbReference>
<feature type="domain" description="Alpha-2-macroglobulin bait region" evidence="10">
    <location>
        <begin position="451"/>
        <end position="602"/>
    </location>
</feature>
<comment type="subcellular location">
    <subcellularLocation>
        <location evidence="1">Secreted</location>
    </subcellularLocation>
</comment>
<dbReference type="InterPro" id="IPR050473">
    <property type="entry name" value="A2M/Complement_sys"/>
</dbReference>
<dbReference type="InterPro" id="IPR001599">
    <property type="entry name" value="Macroglobln_a2"/>
</dbReference>
<dbReference type="SMART" id="SM01360">
    <property type="entry name" value="A2M"/>
    <property type="match status" value="1"/>
</dbReference>
<dbReference type="InterPro" id="IPR019742">
    <property type="entry name" value="MacrogloblnA2_CS"/>
</dbReference>
<dbReference type="InterPro" id="IPR040839">
    <property type="entry name" value="MG4"/>
</dbReference>
<dbReference type="FunFam" id="1.50.10.20:FF:000001">
    <property type="entry name" value="CD109 isoform 1"/>
    <property type="match status" value="1"/>
</dbReference>
<evidence type="ECO:0000313" key="14">
    <source>
        <dbReference type="Proteomes" id="UP001295444"/>
    </source>
</evidence>
<dbReference type="InterPro" id="IPR041813">
    <property type="entry name" value="A2M_TED"/>
</dbReference>
<evidence type="ECO:0000256" key="7">
    <source>
        <dbReference type="ARBA" id="ARBA00023157"/>
    </source>
</evidence>
<keyword evidence="7" id="KW-1015">Disulfide bond</keyword>
<comment type="similarity">
    <text evidence="2">Belongs to the protease inhibitor I39 (alpha-2-macroglobulin) family.</text>
</comment>
<dbReference type="EMBL" id="OW240922">
    <property type="protein sequence ID" value="CAH2323040.1"/>
    <property type="molecule type" value="Genomic_DNA"/>
</dbReference>
<dbReference type="Pfam" id="PF07703">
    <property type="entry name" value="A2M_BRD"/>
    <property type="match status" value="1"/>
</dbReference>
<gene>
    <name evidence="13" type="ORF">PECUL_23A050515</name>
</gene>
<dbReference type="InterPro" id="IPR011626">
    <property type="entry name" value="Alpha-macroglobulin_TED"/>
</dbReference>
<evidence type="ECO:0000256" key="9">
    <source>
        <dbReference type="SAM" id="SignalP"/>
    </source>
</evidence>
<dbReference type="SUPFAM" id="SSF81296">
    <property type="entry name" value="E set domains"/>
    <property type="match status" value="1"/>
</dbReference>
<dbReference type="FunFam" id="2.60.40.1930:FF:000001">
    <property type="entry name" value="CD109 isoform 3"/>
    <property type="match status" value="1"/>
</dbReference>
<dbReference type="Gene3D" id="2.60.40.1930">
    <property type="match status" value="2"/>
</dbReference>
<dbReference type="InterPro" id="IPR009048">
    <property type="entry name" value="A-macroglobulin_rcpt-bd"/>
</dbReference>
<dbReference type="Pfam" id="PF17791">
    <property type="entry name" value="MG3"/>
    <property type="match status" value="1"/>
</dbReference>
<dbReference type="Gene3D" id="2.60.40.1940">
    <property type="match status" value="1"/>
</dbReference>
<sequence length="1513" mass="169394">MVPWPFYIGVIFSFCWSSEAKLHYAVIIPSEIHALRSQLVCLHVEGAEGETNITLNLITVDGNTTLIEKDLEQKSLFSCIQFQTPNPKGGNEEVATLDVTIKTPLEIISNKAKVLLKRQRSSLVVQTDKHIYKPGQTVKFRIISLKENLQPGRNMIQVVELQDPGKNRIGQWLNVTLNEGIADLSFPLSAEPALGDYKIMMEGKVHVFSVLEYVLPKFDVRVELPELVLFNSLTVPVQICGRYTYGKPVQGLYNITVCRERLTGYMTYVQNRISNLCIEISGKLDKSGCTTRELTSDELALTKTGFHMELKATATITEDGTGVELTRDSRSTISYVLVKVSFVDADTTYKAGIPYSGVLKVQDGSDSPIPDKQVYLSVETVLSTEKLTLITDKNGYAAFKLENTTSWHDKISIMAQTTQEDRKNQFGIIDPIYYNGHLQLSPFYSKSKSFLKLHSLEKVLPCEGQQEVQVEYIIKHTELNSESRSLNLHYLLVSKESIWDSGTIELFTKSNGEDLIGTTSLNVPLSANVSPNIRALVYILLPDGEIVADSAKFTVQRCFNNKVSAGFTPEEVLPGLDVSLQIQAAAGSLCGVRVVDQSVVLMKPDLELTADKIHNLFPFRDVGGYDYRIEENEPRCPYEFSSLSFGRPSFYRRPWERQSRSYMLPWNPQSEFDVYRLFKDISLKIITSGDIKKPLKCFDNYHFMHYGMPGLSGPIGPGGAQPHLDAFPSGGSVNLPGRPLPSKVEVVRKYFPETWVWKLARVGDAGTVNLHVTAPDTITDWYAGAFCMGPNGFGLSSPTTLRTFQPFFVELTLPYSVVLGESFTLKVNIFNYLKECIKIQTTLEESEELNEEPCADCQRTSCLCADDSKTFYWNLKATKIGEVNITVRAEAIDTQDLCDNELPIVPTQGSIDTVIKPLLVKPGGVLEEISHSSLLCIQKDEDHLTKINYHSMQEVVLKLPEKILKESERAYVTVLGDLMGTAMQNLDRLLAMPYGCGEQNMVLFTPNIFILQYMEKTQQLNHEIQNKAKGFLETGYQRQLTYERNDGSYSAFGKSDKEGNTWLTAFVVKSFNKARPYIFIDENHLHNSFLWLKDHRQKNGCFRSVGKLFNNAMKGGVDDEISLSAFVTIALLEFGMSAEDTVVAEALSCLREAAVNVSNIYTQALLAYTFTLAGETDLRQHLMEKLDKQAVRKDGQLHWERQSSTPASDQFWNRAPSAEVEVTSYMLLTMLCGSEKDLGRASEIVNWLSKQQNPYGGFASTQDTVVALQALAKYAEATFSDTGDVTVTVRSQTGVMEFHVDNTNRLLLQRMPLPDIPGKYTLTATGSGCVYVQTVLRYNVPPPRHHATFAVNVEVQPDECLEDPMTKLEIHLTAKYIGSRKKSNMALIEVKMLSGFIPVKSTLEKKKMIQRSEIKTDMVTLYLDEMGPRSIKLSFTVEQDIEVKNLKPATVKVFDYYETGEYAVTEYNSPCSSADFKSADTRGQRLPRADRGRGTYLAPQAVPLGSVTAICTV</sequence>
<keyword evidence="6" id="KW-0722">Serine protease inhibitor</keyword>
<keyword evidence="8" id="KW-0325">Glycoprotein</keyword>
<dbReference type="InterPro" id="IPR011625">
    <property type="entry name" value="A2M_N_BRD"/>
</dbReference>
<feature type="domain" description="Alpha-macroglobulin receptor-binding" evidence="12">
    <location>
        <begin position="1383"/>
        <end position="1467"/>
    </location>
</feature>
<reference evidence="13" key="1">
    <citation type="submission" date="2022-03" db="EMBL/GenBank/DDBJ databases">
        <authorList>
            <person name="Alioto T."/>
            <person name="Alioto T."/>
            <person name="Gomez Garrido J."/>
        </authorList>
    </citation>
    <scope>NUCLEOTIDE SEQUENCE</scope>
</reference>
<evidence type="ECO:0000256" key="1">
    <source>
        <dbReference type="ARBA" id="ARBA00004613"/>
    </source>
</evidence>
<dbReference type="PANTHER" id="PTHR11412">
    <property type="entry name" value="MACROGLOBULIN / COMPLEMENT"/>
    <property type="match status" value="1"/>
</dbReference>
<organism evidence="13 14">
    <name type="scientific">Pelobates cultripes</name>
    <name type="common">Western spadefoot toad</name>
    <dbReference type="NCBI Taxonomy" id="61616"/>
    <lineage>
        <taxon>Eukaryota</taxon>
        <taxon>Metazoa</taxon>
        <taxon>Chordata</taxon>
        <taxon>Craniata</taxon>
        <taxon>Vertebrata</taxon>
        <taxon>Euteleostomi</taxon>
        <taxon>Amphibia</taxon>
        <taxon>Batrachia</taxon>
        <taxon>Anura</taxon>
        <taxon>Pelobatoidea</taxon>
        <taxon>Pelobatidae</taxon>
        <taxon>Pelobates</taxon>
    </lineage>
</organism>
<keyword evidence="3" id="KW-0964">Secreted</keyword>
<dbReference type="Pfam" id="PF07678">
    <property type="entry name" value="TED_complement"/>
    <property type="match status" value="1"/>
</dbReference>
<dbReference type="PANTHER" id="PTHR11412:SF182">
    <property type="entry name" value="ALPHA-2-MACROGLOBULIN-LIKE PROTEIN 1"/>
    <property type="match status" value="1"/>
</dbReference>
<dbReference type="SMART" id="SM01419">
    <property type="entry name" value="Thiol-ester_cl"/>
    <property type="match status" value="1"/>
</dbReference>
<dbReference type="Gene3D" id="1.50.10.20">
    <property type="match status" value="1"/>
</dbReference>